<feature type="binding site" evidence="7">
    <location>
        <begin position="338"/>
        <end position="340"/>
    </location>
    <ligand>
        <name>GTP</name>
        <dbReference type="ChEBI" id="CHEBI:37565"/>
    </ligand>
</feature>
<evidence type="ECO:0000313" key="11">
    <source>
        <dbReference type="EMBL" id="QNO48637.1"/>
    </source>
</evidence>
<dbReference type="InterPro" id="IPR042108">
    <property type="entry name" value="GTPase_HflX_N_sf"/>
</dbReference>
<dbReference type="SUPFAM" id="SSF52540">
    <property type="entry name" value="P-loop containing nucleoside triphosphate hydrolases"/>
    <property type="match status" value="1"/>
</dbReference>
<sequence length="415" mass="47074">MKRVILVQRNCLTNGESKNIRQLIELQDLAISANYTVVGDVTQTRRPDRKYQIGRGKVEELALMVIELGADGIIFSNQLSATQIYNISETCKCEVIDKFQLILEIFAERATTKRAKLQVELAKFQYELPKAKAIVSLLKKEERPGFMGLGSYEDSYEQDLKSRISRIKKELASVQKDNESRRIKRHEHGFSIVALAGYTSAGKSTLFNALVDEDVHVADMLFTTLLPTTRALNIRGRRVLLTDTVGFIEDLPHWMIDAFRSTLNEIFLADVILLVVDASESPDIMRKKLNTSYDTLWEQIKGVPIITVLSKIDRITGDELKEQLENVGYLAPNPVAVSAKNGWGFAELKTEIYGQLPKWKRDTVSLPMSEYGMSIVSWLFSEGIVHSINYKDRIIVDFEARDEIILKAGIIEKKR</sequence>
<dbReference type="Gene3D" id="3.40.50.11060">
    <property type="entry name" value="GTPase HflX, N-terminal domain"/>
    <property type="match status" value="1"/>
</dbReference>
<dbReference type="GO" id="GO:0046872">
    <property type="term" value="F:metal ion binding"/>
    <property type="evidence" value="ECO:0007669"/>
    <property type="project" value="UniProtKB-KW"/>
</dbReference>
<comment type="subunit">
    <text evidence="6">Monomer. Associates with the 50S ribosomal subunit.</text>
</comment>
<comment type="cofactor">
    <cofactor evidence="8">
        <name>Mg(2+)</name>
        <dbReference type="ChEBI" id="CHEBI:18420"/>
    </cofactor>
</comment>
<evidence type="ECO:0000256" key="8">
    <source>
        <dbReference type="PIRSR" id="PIRSR006809-2"/>
    </source>
</evidence>
<comment type="function">
    <text evidence="6">GTPase that associates with the 50S ribosomal subunit and may have a role during protein synthesis or ribosome biogenesis.</text>
</comment>
<dbReference type="Pfam" id="PF01926">
    <property type="entry name" value="MMR_HSR1"/>
    <property type="match status" value="1"/>
</dbReference>
<dbReference type="EMBL" id="MT631357">
    <property type="protein sequence ID" value="QNO48637.1"/>
    <property type="molecule type" value="Genomic_DNA"/>
</dbReference>
<keyword evidence="3 6" id="KW-0547">Nucleotide-binding</keyword>
<dbReference type="PANTHER" id="PTHR10229">
    <property type="entry name" value="GTP-BINDING PROTEIN HFLX"/>
    <property type="match status" value="1"/>
</dbReference>
<gene>
    <name evidence="6 11" type="primary">hflX</name>
    <name evidence="10" type="ORF">DGMDECAC_00002</name>
    <name evidence="11" type="ORF">LENKHJGJ_00008</name>
</gene>
<dbReference type="GO" id="GO:0005737">
    <property type="term" value="C:cytoplasm"/>
    <property type="evidence" value="ECO:0007669"/>
    <property type="project" value="UniProtKB-SubCell"/>
</dbReference>
<evidence type="ECO:0000259" key="9">
    <source>
        <dbReference type="PROSITE" id="PS51705"/>
    </source>
</evidence>
<dbReference type="InterPro" id="IPR030394">
    <property type="entry name" value="G_HFLX_dom"/>
</dbReference>
<evidence type="ECO:0000256" key="4">
    <source>
        <dbReference type="ARBA" id="ARBA00022842"/>
    </source>
</evidence>
<dbReference type="GO" id="GO:0003924">
    <property type="term" value="F:GTPase activity"/>
    <property type="evidence" value="ECO:0007669"/>
    <property type="project" value="UniProtKB-UniRule"/>
</dbReference>
<evidence type="ECO:0000256" key="3">
    <source>
        <dbReference type="ARBA" id="ARBA00022741"/>
    </source>
</evidence>
<protein>
    <recommendedName>
        <fullName evidence="6">GTPase HflX</fullName>
    </recommendedName>
    <alternativeName>
        <fullName evidence="6">GTP-binding protein HflX</fullName>
    </alternativeName>
</protein>
<dbReference type="Gene3D" id="6.10.250.2860">
    <property type="match status" value="1"/>
</dbReference>
<dbReference type="PIRSF" id="PIRSF006809">
    <property type="entry name" value="GTP-binding_hflX_prd"/>
    <property type="match status" value="1"/>
</dbReference>
<evidence type="ECO:0000256" key="1">
    <source>
        <dbReference type="ARBA" id="ARBA00022490"/>
    </source>
</evidence>
<dbReference type="GO" id="GO:0043022">
    <property type="term" value="F:ribosome binding"/>
    <property type="evidence" value="ECO:0007669"/>
    <property type="project" value="TreeGrafter"/>
</dbReference>
<evidence type="ECO:0000256" key="6">
    <source>
        <dbReference type="HAMAP-Rule" id="MF_00900"/>
    </source>
</evidence>
<dbReference type="FunFam" id="3.40.50.11060:FF:000001">
    <property type="entry name" value="GTPase HflX"/>
    <property type="match status" value="1"/>
</dbReference>
<feature type="binding site" evidence="8">
    <location>
        <position position="224"/>
    </location>
    <ligand>
        <name>Mg(2+)</name>
        <dbReference type="ChEBI" id="CHEBI:18420"/>
    </ligand>
</feature>
<dbReference type="InterPro" id="IPR027417">
    <property type="entry name" value="P-loop_NTPase"/>
</dbReference>
<dbReference type="InterPro" id="IPR032305">
    <property type="entry name" value="GTP-bd_M"/>
</dbReference>
<evidence type="ECO:0000256" key="7">
    <source>
        <dbReference type="PIRSR" id="PIRSR006809-1"/>
    </source>
</evidence>
<feature type="domain" description="Hflx-type G" evidence="9">
    <location>
        <begin position="191"/>
        <end position="360"/>
    </location>
</feature>
<comment type="subcellular location">
    <subcellularLocation>
        <location evidence="6">Cytoplasm</location>
    </subcellularLocation>
    <text evidence="6">May associate with membranes.</text>
</comment>
<feature type="binding site" evidence="7">
    <location>
        <begin position="243"/>
        <end position="246"/>
    </location>
    <ligand>
        <name>GTP</name>
        <dbReference type="ChEBI" id="CHEBI:37565"/>
    </ligand>
</feature>
<keyword evidence="2 8" id="KW-0479">Metal-binding</keyword>
<dbReference type="PROSITE" id="PS51705">
    <property type="entry name" value="G_HFLX"/>
    <property type="match status" value="1"/>
</dbReference>
<dbReference type="Pfam" id="PF16360">
    <property type="entry name" value="GTP-bdg_M"/>
    <property type="match status" value="1"/>
</dbReference>
<dbReference type="HAMAP" id="MF_00900">
    <property type="entry name" value="GTPase_HflX"/>
    <property type="match status" value="1"/>
</dbReference>
<keyword evidence="1 6" id="KW-0963">Cytoplasm</keyword>
<dbReference type="PANTHER" id="PTHR10229:SF8">
    <property type="entry name" value="GTPASE HFLX"/>
    <property type="match status" value="1"/>
</dbReference>
<accession>A0A7G9YKV3</accession>
<dbReference type="InterPro" id="IPR025121">
    <property type="entry name" value="GTPase_HflX_N"/>
</dbReference>
<name>A0A7G9YKV3_9EURY</name>
<evidence type="ECO:0000256" key="2">
    <source>
        <dbReference type="ARBA" id="ARBA00022723"/>
    </source>
</evidence>
<keyword evidence="5 6" id="KW-0342">GTP-binding</keyword>
<dbReference type="Pfam" id="PF13167">
    <property type="entry name" value="GTP-bdg_N"/>
    <property type="match status" value="1"/>
</dbReference>
<feature type="binding site" evidence="7">
    <location>
        <begin position="197"/>
        <end position="204"/>
    </location>
    <ligand>
        <name>GTP</name>
        <dbReference type="ChEBI" id="CHEBI:37565"/>
    </ligand>
</feature>
<feature type="binding site" evidence="8">
    <location>
        <position position="204"/>
    </location>
    <ligand>
        <name>Mg(2+)</name>
        <dbReference type="ChEBI" id="CHEBI:18420"/>
    </ligand>
</feature>
<dbReference type="Gene3D" id="3.40.50.300">
    <property type="entry name" value="P-loop containing nucleotide triphosphate hydrolases"/>
    <property type="match status" value="1"/>
</dbReference>
<organism evidence="11">
    <name type="scientific">Candidatus Methanogaster sp. ANME-2c ERB4</name>
    <dbReference type="NCBI Taxonomy" id="2759911"/>
    <lineage>
        <taxon>Archaea</taxon>
        <taxon>Methanobacteriati</taxon>
        <taxon>Methanobacteriota</taxon>
        <taxon>Stenosarchaea group</taxon>
        <taxon>Methanomicrobia</taxon>
        <taxon>Methanosarcinales</taxon>
        <taxon>ANME-2 cluster</taxon>
        <taxon>Candidatus Methanogasteraceae</taxon>
        <taxon>Candidatus Methanogaster</taxon>
    </lineage>
</organism>
<proteinExistence type="inferred from homology"/>
<dbReference type="EMBL" id="MT631295">
    <property type="protein sequence ID" value="QNO48050.1"/>
    <property type="molecule type" value="Genomic_DNA"/>
</dbReference>
<comment type="similarity">
    <text evidence="6">Belongs to the TRAFAC class OBG-HflX-like GTPase superfamily. HflX GTPase family.</text>
</comment>
<dbReference type="PRINTS" id="PR00326">
    <property type="entry name" value="GTP1OBG"/>
</dbReference>
<reference evidence="11" key="1">
    <citation type="submission" date="2020-06" db="EMBL/GenBank/DDBJ databases">
        <title>Unique genomic features of the anaerobic methanotrophic archaea.</title>
        <authorList>
            <person name="Chadwick G.L."/>
            <person name="Skennerton C.T."/>
            <person name="Laso-Perez R."/>
            <person name="Leu A.O."/>
            <person name="Speth D.R."/>
            <person name="Yu H."/>
            <person name="Morgan-Lang C."/>
            <person name="Hatzenpichler R."/>
            <person name="Goudeau D."/>
            <person name="Malmstrom R."/>
            <person name="Brazelton W.J."/>
            <person name="Woyke T."/>
            <person name="Hallam S.J."/>
            <person name="Tyson G.W."/>
            <person name="Wegener G."/>
            <person name="Boetius A."/>
            <person name="Orphan V."/>
        </authorList>
    </citation>
    <scope>NUCLEOTIDE SEQUENCE</scope>
</reference>
<dbReference type="InterPro" id="IPR016496">
    <property type="entry name" value="GTPase_HflX"/>
</dbReference>
<dbReference type="NCBIfam" id="TIGR03156">
    <property type="entry name" value="GTP_HflX"/>
    <property type="match status" value="1"/>
</dbReference>
<dbReference type="AlphaFoldDB" id="A0A7G9YKV3"/>
<dbReference type="GO" id="GO:0005525">
    <property type="term" value="F:GTP binding"/>
    <property type="evidence" value="ECO:0007669"/>
    <property type="project" value="UniProtKB-UniRule"/>
</dbReference>
<evidence type="ECO:0000256" key="5">
    <source>
        <dbReference type="ARBA" id="ARBA00023134"/>
    </source>
</evidence>
<keyword evidence="4 8" id="KW-0460">Magnesium</keyword>
<evidence type="ECO:0000313" key="10">
    <source>
        <dbReference type="EMBL" id="QNO48050.1"/>
    </source>
</evidence>
<dbReference type="CDD" id="cd01878">
    <property type="entry name" value="HflX"/>
    <property type="match status" value="1"/>
</dbReference>
<dbReference type="InterPro" id="IPR006073">
    <property type="entry name" value="GTP-bd"/>
</dbReference>